<protein>
    <submittedName>
        <fullName evidence="2">Uncharacterized protein</fullName>
    </submittedName>
</protein>
<evidence type="ECO:0000313" key="2">
    <source>
        <dbReference type="EMBL" id="KAF1958601.1"/>
    </source>
</evidence>
<evidence type="ECO:0000256" key="1">
    <source>
        <dbReference type="SAM" id="MobiDB-lite"/>
    </source>
</evidence>
<organism evidence="2 3">
    <name type="scientific">Byssothecium circinans</name>
    <dbReference type="NCBI Taxonomy" id="147558"/>
    <lineage>
        <taxon>Eukaryota</taxon>
        <taxon>Fungi</taxon>
        <taxon>Dikarya</taxon>
        <taxon>Ascomycota</taxon>
        <taxon>Pezizomycotina</taxon>
        <taxon>Dothideomycetes</taxon>
        <taxon>Pleosporomycetidae</taxon>
        <taxon>Pleosporales</taxon>
        <taxon>Massarineae</taxon>
        <taxon>Massarinaceae</taxon>
        <taxon>Byssothecium</taxon>
    </lineage>
</organism>
<keyword evidence="3" id="KW-1185">Reference proteome</keyword>
<dbReference type="AlphaFoldDB" id="A0A6A5U105"/>
<sequence length="181" mass="20282">MSEAVTILPLMPPYSHVDVYHYRSTLPKRSPHRHTKHLTSPPRLHPISTMPQSHSHLGPTEPSQCRHLGCTSVNNTQCRNLSRVARVRGAAPLRVIYAVFQTLREAPSLLACNKYAWSFLEVYVEGLDSWRQRCCSGDMLGCVTGCEGQGRDVLRGGNCFEAGGVGIIFDWWYPYALVSLK</sequence>
<accession>A0A6A5U105</accession>
<feature type="region of interest" description="Disordered" evidence="1">
    <location>
        <begin position="26"/>
        <end position="59"/>
    </location>
</feature>
<dbReference type="EMBL" id="ML976986">
    <property type="protein sequence ID" value="KAF1958601.1"/>
    <property type="molecule type" value="Genomic_DNA"/>
</dbReference>
<name>A0A6A5U105_9PLEO</name>
<gene>
    <name evidence="2" type="ORF">CC80DRAFT_15259</name>
</gene>
<reference evidence="2" key="1">
    <citation type="journal article" date="2020" name="Stud. Mycol.">
        <title>101 Dothideomycetes genomes: a test case for predicting lifestyles and emergence of pathogens.</title>
        <authorList>
            <person name="Haridas S."/>
            <person name="Albert R."/>
            <person name="Binder M."/>
            <person name="Bloem J."/>
            <person name="Labutti K."/>
            <person name="Salamov A."/>
            <person name="Andreopoulos B."/>
            <person name="Baker S."/>
            <person name="Barry K."/>
            <person name="Bills G."/>
            <person name="Bluhm B."/>
            <person name="Cannon C."/>
            <person name="Castanera R."/>
            <person name="Culley D."/>
            <person name="Daum C."/>
            <person name="Ezra D."/>
            <person name="Gonzalez J."/>
            <person name="Henrissat B."/>
            <person name="Kuo A."/>
            <person name="Liang C."/>
            <person name="Lipzen A."/>
            <person name="Lutzoni F."/>
            <person name="Magnuson J."/>
            <person name="Mondo S."/>
            <person name="Nolan M."/>
            <person name="Ohm R."/>
            <person name="Pangilinan J."/>
            <person name="Park H.-J."/>
            <person name="Ramirez L."/>
            <person name="Alfaro M."/>
            <person name="Sun H."/>
            <person name="Tritt A."/>
            <person name="Yoshinaga Y."/>
            <person name="Zwiers L.-H."/>
            <person name="Turgeon B."/>
            <person name="Goodwin S."/>
            <person name="Spatafora J."/>
            <person name="Crous P."/>
            <person name="Grigoriev I."/>
        </authorList>
    </citation>
    <scope>NUCLEOTIDE SEQUENCE</scope>
    <source>
        <strain evidence="2">CBS 675.92</strain>
    </source>
</reference>
<proteinExistence type="predicted"/>
<dbReference type="Proteomes" id="UP000800035">
    <property type="component" value="Unassembled WGS sequence"/>
</dbReference>
<evidence type="ECO:0000313" key="3">
    <source>
        <dbReference type="Proteomes" id="UP000800035"/>
    </source>
</evidence>